<dbReference type="Gene3D" id="3.30.160.60">
    <property type="entry name" value="Classic Zinc Finger"/>
    <property type="match status" value="8"/>
</dbReference>
<proteinExistence type="predicted"/>
<feature type="region of interest" description="Disordered" evidence="8">
    <location>
        <begin position="120"/>
        <end position="155"/>
    </location>
</feature>
<sequence length="551" mass="63715">MQKTKDYKSAMVSPNLICEICDKTFTDKNELQQHKLLHEKMPVLDAHDDSVADEKKDLSKKYSCEPCNKHYVSYGGIWDHNKKYHSGQPVASNAAEYRKQCDECPKILTSKAAWINHQRMHDRMNAQQTTPTIKDEDDDEFGGRNRPKSRASKTNDDEESYYTCKRCFKVFSSKYNLRNHMKSHGIILNPSSNRSSTKTGKIIKTYWCDICHQACPGYAELQEHKQEHRKENTPNVEEGMEEVERKPLVFCCNICTATFQTNFALKRHKEKHVAEEEEETRAKQVYVYCKYCKIAFQNAEELNDHMLNEHEQQPPKAKPVQKTTGKKFACDVCKKVFDNSGALASHQGWHKRGKFGKKILRSKEKVVRTMLNQTPKSATPTEIVEYQCETCYQQFPNDTALQIHILEKHRDVNTTILSMSCNSCKLTFETKSAYDTHIQLHKAVESQRSPKAHPCKYCPAGFSRSDTLNAHVRQHHKEHYHDVFRCNQCDRVFDKQNALTIHLKVHERQRLSGDAGPKPNHNKNIYFCSICDVGFAIAKDLRNHVVSAHPF</sequence>
<dbReference type="PROSITE" id="PS00028">
    <property type="entry name" value="ZINC_FINGER_C2H2_1"/>
    <property type="match status" value="13"/>
</dbReference>
<feature type="domain" description="C2H2-type" evidence="9">
    <location>
        <begin position="453"/>
        <end position="480"/>
    </location>
</feature>
<evidence type="ECO:0000313" key="11">
    <source>
        <dbReference type="Proteomes" id="UP000801492"/>
    </source>
</evidence>
<dbReference type="SMART" id="SM00355">
    <property type="entry name" value="ZnF_C2H2"/>
    <property type="match status" value="13"/>
</dbReference>
<feature type="domain" description="C2H2-type" evidence="9">
    <location>
        <begin position="287"/>
        <end position="315"/>
    </location>
</feature>
<dbReference type="GO" id="GO:0008270">
    <property type="term" value="F:zinc ion binding"/>
    <property type="evidence" value="ECO:0007669"/>
    <property type="project" value="UniProtKB-KW"/>
</dbReference>
<evidence type="ECO:0000313" key="10">
    <source>
        <dbReference type="EMBL" id="KAF2885309.1"/>
    </source>
</evidence>
<dbReference type="InterPro" id="IPR036236">
    <property type="entry name" value="Znf_C2H2_sf"/>
</dbReference>
<feature type="domain" description="C2H2-type" evidence="9">
    <location>
        <begin position="386"/>
        <end position="414"/>
    </location>
</feature>
<evidence type="ECO:0000256" key="4">
    <source>
        <dbReference type="ARBA" id="ARBA00022771"/>
    </source>
</evidence>
<accession>A0A8K0CDJ3</accession>
<dbReference type="PANTHER" id="PTHR24381">
    <property type="entry name" value="ZINC FINGER PROTEIN"/>
    <property type="match status" value="1"/>
</dbReference>
<evidence type="ECO:0000256" key="5">
    <source>
        <dbReference type="ARBA" id="ARBA00022833"/>
    </source>
</evidence>
<feature type="domain" description="C2H2-type" evidence="9">
    <location>
        <begin position="16"/>
        <end position="38"/>
    </location>
</feature>
<feature type="domain" description="C2H2-type" evidence="9">
    <location>
        <begin position="250"/>
        <end position="277"/>
    </location>
</feature>
<name>A0A8K0CDJ3_IGNLU</name>
<evidence type="ECO:0000256" key="3">
    <source>
        <dbReference type="ARBA" id="ARBA00022737"/>
    </source>
</evidence>
<keyword evidence="3" id="KW-0677">Repeat</keyword>
<evidence type="ECO:0000256" key="6">
    <source>
        <dbReference type="ARBA" id="ARBA00023242"/>
    </source>
</evidence>
<dbReference type="Proteomes" id="UP000801492">
    <property type="component" value="Unassembled WGS sequence"/>
</dbReference>
<comment type="caution">
    <text evidence="10">The sequence shown here is derived from an EMBL/GenBank/DDBJ whole genome shotgun (WGS) entry which is preliminary data.</text>
</comment>
<dbReference type="PROSITE" id="PS50157">
    <property type="entry name" value="ZINC_FINGER_C2H2_2"/>
    <property type="match status" value="10"/>
</dbReference>
<dbReference type="OrthoDB" id="10039931at2759"/>
<evidence type="ECO:0000256" key="1">
    <source>
        <dbReference type="ARBA" id="ARBA00004123"/>
    </source>
</evidence>
<dbReference type="SUPFAM" id="SSF57667">
    <property type="entry name" value="beta-beta-alpha zinc fingers"/>
    <property type="match status" value="4"/>
</dbReference>
<dbReference type="GO" id="GO:0000977">
    <property type="term" value="F:RNA polymerase II transcription regulatory region sequence-specific DNA binding"/>
    <property type="evidence" value="ECO:0007669"/>
    <property type="project" value="TreeGrafter"/>
</dbReference>
<organism evidence="10 11">
    <name type="scientific">Ignelater luminosus</name>
    <name type="common">Cucubano</name>
    <name type="synonym">Pyrophorus luminosus</name>
    <dbReference type="NCBI Taxonomy" id="2038154"/>
    <lineage>
        <taxon>Eukaryota</taxon>
        <taxon>Metazoa</taxon>
        <taxon>Ecdysozoa</taxon>
        <taxon>Arthropoda</taxon>
        <taxon>Hexapoda</taxon>
        <taxon>Insecta</taxon>
        <taxon>Pterygota</taxon>
        <taxon>Neoptera</taxon>
        <taxon>Endopterygota</taxon>
        <taxon>Coleoptera</taxon>
        <taxon>Polyphaga</taxon>
        <taxon>Elateriformia</taxon>
        <taxon>Elateroidea</taxon>
        <taxon>Elateridae</taxon>
        <taxon>Agrypninae</taxon>
        <taxon>Pyrophorini</taxon>
        <taxon>Ignelater</taxon>
    </lineage>
</organism>
<feature type="domain" description="C2H2-type" evidence="9">
    <location>
        <begin position="328"/>
        <end position="355"/>
    </location>
</feature>
<feature type="domain" description="C2H2-type" evidence="9">
    <location>
        <begin position="484"/>
        <end position="511"/>
    </location>
</feature>
<evidence type="ECO:0000256" key="8">
    <source>
        <dbReference type="SAM" id="MobiDB-lite"/>
    </source>
</evidence>
<reference evidence="10" key="1">
    <citation type="submission" date="2019-08" db="EMBL/GenBank/DDBJ databases">
        <title>The genome of the North American firefly Photinus pyralis.</title>
        <authorList>
            <consortium name="Photinus pyralis genome working group"/>
            <person name="Fallon T.R."/>
            <person name="Sander Lower S.E."/>
            <person name="Weng J.-K."/>
        </authorList>
    </citation>
    <scope>NUCLEOTIDE SEQUENCE</scope>
    <source>
        <strain evidence="10">TRF0915ILg1</strain>
        <tissue evidence="10">Whole body</tissue>
    </source>
</reference>
<dbReference type="GO" id="GO:0005634">
    <property type="term" value="C:nucleus"/>
    <property type="evidence" value="ECO:0007669"/>
    <property type="project" value="UniProtKB-SubCell"/>
</dbReference>
<feature type="domain" description="C2H2-type" evidence="9">
    <location>
        <begin position="99"/>
        <end position="126"/>
    </location>
</feature>
<feature type="domain" description="C2H2-type" evidence="9">
    <location>
        <begin position="162"/>
        <end position="184"/>
    </location>
</feature>
<feature type="domain" description="C2H2-type" evidence="9">
    <location>
        <begin position="62"/>
        <end position="90"/>
    </location>
</feature>
<dbReference type="GO" id="GO:0000981">
    <property type="term" value="F:DNA-binding transcription factor activity, RNA polymerase II-specific"/>
    <property type="evidence" value="ECO:0007669"/>
    <property type="project" value="TreeGrafter"/>
</dbReference>
<dbReference type="EMBL" id="VTPC01089970">
    <property type="protein sequence ID" value="KAF2885309.1"/>
    <property type="molecule type" value="Genomic_DNA"/>
</dbReference>
<keyword evidence="11" id="KW-1185">Reference proteome</keyword>
<evidence type="ECO:0000256" key="2">
    <source>
        <dbReference type="ARBA" id="ARBA00022723"/>
    </source>
</evidence>
<dbReference type="InterPro" id="IPR013087">
    <property type="entry name" value="Znf_C2H2_type"/>
</dbReference>
<keyword evidence="6" id="KW-0539">Nucleus</keyword>
<keyword evidence="5" id="KW-0862">Zinc</keyword>
<keyword evidence="4 7" id="KW-0863">Zinc-finger</keyword>
<comment type="subcellular location">
    <subcellularLocation>
        <location evidence="1">Nucleus</location>
    </subcellularLocation>
</comment>
<dbReference type="PANTHER" id="PTHR24381:SF393">
    <property type="entry name" value="CHROMATIN-LINKED ADAPTOR FOR MSL PROTEINS, ISOFORM B"/>
    <property type="match status" value="1"/>
</dbReference>
<protein>
    <recommendedName>
        <fullName evidence="9">C2H2-type domain-containing protein</fullName>
    </recommendedName>
</protein>
<keyword evidence="2" id="KW-0479">Metal-binding</keyword>
<dbReference type="Pfam" id="PF00096">
    <property type="entry name" value="zf-C2H2"/>
    <property type="match status" value="4"/>
</dbReference>
<gene>
    <name evidence="10" type="ORF">ILUMI_20841</name>
</gene>
<evidence type="ECO:0000256" key="7">
    <source>
        <dbReference type="PROSITE-ProRule" id="PRU00042"/>
    </source>
</evidence>
<evidence type="ECO:0000259" key="9">
    <source>
        <dbReference type="PROSITE" id="PS50157"/>
    </source>
</evidence>
<dbReference type="Pfam" id="PF13912">
    <property type="entry name" value="zf-C2H2_6"/>
    <property type="match status" value="1"/>
</dbReference>
<dbReference type="Pfam" id="PF13894">
    <property type="entry name" value="zf-C2H2_4"/>
    <property type="match status" value="1"/>
</dbReference>
<dbReference type="Pfam" id="PF12874">
    <property type="entry name" value="zf-met"/>
    <property type="match status" value="1"/>
</dbReference>
<dbReference type="AlphaFoldDB" id="A0A8K0CDJ3"/>